<accession>A0A081BUM5</accession>
<dbReference type="STRING" id="1499967.U27_02992"/>
<keyword evidence="2" id="KW-1185">Reference proteome</keyword>
<name>A0A081BUM5_VECG1</name>
<dbReference type="Proteomes" id="UP000030661">
    <property type="component" value="Unassembled WGS sequence"/>
</dbReference>
<proteinExistence type="predicted"/>
<protein>
    <submittedName>
        <fullName evidence="1">Uncharacterized protein</fullName>
    </submittedName>
</protein>
<sequence length="125" mass="14573">MSIYSIDNKPQSPIGHGEHWRLLFQKFQNTQLHKIIIEELEVYIEKCSKSSNSRVYINSAFAACEILPKLETLFPEIIEKCPYGQRAGLLGMVLWHWLANSPERWYFYNDDSGIGDGKVYFRSQV</sequence>
<organism evidence="1">
    <name type="scientific">Vecturithrix granuli</name>
    <dbReference type="NCBI Taxonomy" id="1499967"/>
    <lineage>
        <taxon>Bacteria</taxon>
        <taxon>Candidatus Moduliflexota</taxon>
        <taxon>Candidatus Vecturitrichia</taxon>
        <taxon>Candidatus Vecturitrichales</taxon>
        <taxon>Candidatus Vecturitrichaceae</taxon>
        <taxon>Candidatus Vecturithrix</taxon>
    </lineage>
</organism>
<dbReference type="HOGENOM" id="CLU_1988242_0_0_0"/>
<evidence type="ECO:0000313" key="1">
    <source>
        <dbReference type="EMBL" id="GAK56030.1"/>
    </source>
</evidence>
<dbReference type="EMBL" id="DF820464">
    <property type="protein sequence ID" value="GAK56030.1"/>
    <property type="molecule type" value="Genomic_DNA"/>
</dbReference>
<evidence type="ECO:0000313" key="2">
    <source>
        <dbReference type="Proteomes" id="UP000030661"/>
    </source>
</evidence>
<reference evidence="1" key="1">
    <citation type="journal article" date="2015" name="PeerJ">
        <title>First genomic representation of candidate bacterial phylum KSB3 points to enhanced environmental sensing as a trigger of wastewater bulking.</title>
        <authorList>
            <person name="Sekiguchi Y."/>
            <person name="Ohashi A."/>
            <person name="Parks D.H."/>
            <person name="Yamauchi T."/>
            <person name="Tyson G.W."/>
            <person name="Hugenholtz P."/>
        </authorList>
    </citation>
    <scope>NUCLEOTIDE SEQUENCE [LARGE SCALE GENOMIC DNA]</scope>
</reference>
<gene>
    <name evidence="1" type="ORF">U27_02992</name>
</gene>
<dbReference type="AlphaFoldDB" id="A0A081BUM5"/>